<proteinExistence type="predicted"/>
<dbReference type="Pfam" id="PF01614">
    <property type="entry name" value="IclR_C"/>
    <property type="match status" value="1"/>
</dbReference>
<dbReference type="PROSITE" id="PS51077">
    <property type="entry name" value="HTH_ICLR"/>
    <property type="match status" value="1"/>
</dbReference>
<dbReference type="PANTHER" id="PTHR30136:SF24">
    <property type="entry name" value="HTH-TYPE TRANSCRIPTIONAL REPRESSOR ALLR"/>
    <property type="match status" value="1"/>
</dbReference>
<comment type="caution">
    <text evidence="6">The sequence shown here is derived from an EMBL/GenBank/DDBJ whole genome shotgun (WGS) entry which is preliminary data.</text>
</comment>
<evidence type="ECO:0000259" key="5">
    <source>
        <dbReference type="PROSITE" id="PS51078"/>
    </source>
</evidence>
<evidence type="ECO:0000256" key="3">
    <source>
        <dbReference type="ARBA" id="ARBA00023163"/>
    </source>
</evidence>
<evidence type="ECO:0000259" key="4">
    <source>
        <dbReference type="PROSITE" id="PS51077"/>
    </source>
</evidence>
<dbReference type="SUPFAM" id="SSF46785">
    <property type="entry name" value="Winged helix' DNA-binding domain"/>
    <property type="match status" value="1"/>
</dbReference>
<gene>
    <name evidence="6" type="ORF">KCQ71_16710</name>
</gene>
<dbReference type="SMART" id="SM00346">
    <property type="entry name" value="HTH_ICLR"/>
    <property type="match status" value="1"/>
</dbReference>
<evidence type="ECO:0000256" key="2">
    <source>
        <dbReference type="ARBA" id="ARBA00023125"/>
    </source>
</evidence>
<dbReference type="Proteomes" id="UP000826651">
    <property type="component" value="Unassembled WGS sequence"/>
</dbReference>
<dbReference type="InterPro" id="IPR050707">
    <property type="entry name" value="HTH_MetabolicPath_Reg"/>
</dbReference>
<organism evidence="6 7">
    <name type="scientific">Occultella gossypii</name>
    <dbReference type="NCBI Taxonomy" id="2800820"/>
    <lineage>
        <taxon>Bacteria</taxon>
        <taxon>Bacillati</taxon>
        <taxon>Actinomycetota</taxon>
        <taxon>Actinomycetes</taxon>
        <taxon>Micrococcales</taxon>
        <taxon>Ruaniaceae</taxon>
        <taxon>Occultella</taxon>
    </lineage>
</organism>
<keyword evidence="1" id="KW-0805">Transcription regulation</keyword>
<protein>
    <submittedName>
        <fullName evidence="6">IclR family transcriptional regulator</fullName>
    </submittedName>
</protein>
<dbReference type="EMBL" id="JAGSHT010000016">
    <property type="protein sequence ID" value="MBZ2197805.1"/>
    <property type="molecule type" value="Genomic_DNA"/>
</dbReference>
<dbReference type="InterPro" id="IPR029016">
    <property type="entry name" value="GAF-like_dom_sf"/>
</dbReference>
<feature type="domain" description="HTH iclR-type" evidence="4">
    <location>
        <begin position="1"/>
        <end position="62"/>
    </location>
</feature>
<evidence type="ECO:0000313" key="7">
    <source>
        <dbReference type="Proteomes" id="UP000826651"/>
    </source>
</evidence>
<feature type="domain" description="IclR-ED" evidence="5">
    <location>
        <begin position="48"/>
        <end position="243"/>
    </location>
</feature>
<dbReference type="Gene3D" id="3.30.450.40">
    <property type="match status" value="1"/>
</dbReference>
<reference evidence="6 7" key="1">
    <citation type="submission" date="2021-04" db="EMBL/GenBank/DDBJ databases">
        <title>Ruania sp. nov., isolated from sandy soil of mangrove forest.</title>
        <authorList>
            <person name="Ge X."/>
            <person name="Huang R."/>
            <person name="Liu W."/>
        </authorList>
    </citation>
    <scope>NUCLEOTIDE SEQUENCE [LARGE SCALE GENOMIC DNA]</scope>
    <source>
        <strain evidence="6 7">N2-46</strain>
    </source>
</reference>
<keyword evidence="7" id="KW-1185">Reference proteome</keyword>
<dbReference type="InterPro" id="IPR036390">
    <property type="entry name" value="WH_DNA-bd_sf"/>
</dbReference>
<dbReference type="InterPro" id="IPR036388">
    <property type="entry name" value="WH-like_DNA-bd_sf"/>
</dbReference>
<accession>A0ABS7SBT8</accession>
<dbReference type="RefSeq" id="WP_223407955.1">
    <property type="nucleotide sequence ID" value="NZ_JAGSHT010000016.1"/>
</dbReference>
<keyword evidence="3" id="KW-0804">Transcription</keyword>
<dbReference type="InterPro" id="IPR014757">
    <property type="entry name" value="Tscrpt_reg_IclR_C"/>
</dbReference>
<sequence>MQSLSRALGLLDSLARQGQPSTLAELAERTGLHKSTVHRMLAAFLAHDLVRHDDAHRYTIGVGAFELARAANCDVGPDPAITRALEAVSARSGAVVTYFRGRPEHLEPVVAVRDRDVVAVREGPVHWHASAIGKAFLSMRPKAELDRLLVHASLPALTTRTLTDPFRVRQAVTRARMRGYAVEDREVTADRRAIAAPVVAQGGMAVGVIEAVLPAGQLGPDRLRTLAVALIGCAEELASTFVDRRSTAPLVALSTPGVGA</sequence>
<dbReference type="PANTHER" id="PTHR30136">
    <property type="entry name" value="HELIX-TURN-HELIX TRANSCRIPTIONAL REGULATOR, ICLR FAMILY"/>
    <property type="match status" value="1"/>
</dbReference>
<evidence type="ECO:0000313" key="6">
    <source>
        <dbReference type="EMBL" id="MBZ2197805.1"/>
    </source>
</evidence>
<evidence type="ECO:0000256" key="1">
    <source>
        <dbReference type="ARBA" id="ARBA00023015"/>
    </source>
</evidence>
<dbReference type="SUPFAM" id="SSF55781">
    <property type="entry name" value="GAF domain-like"/>
    <property type="match status" value="1"/>
</dbReference>
<name>A0ABS7SBT8_9MICO</name>
<dbReference type="InterPro" id="IPR005471">
    <property type="entry name" value="Tscrpt_reg_IclR_N"/>
</dbReference>
<dbReference type="PROSITE" id="PS51078">
    <property type="entry name" value="ICLR_ED"/>
    <property type="match status" value="1"/>
</dbReference>
<dbReference type="Pfam" id="PF09339">
    <property type="entry name" value="HTH_IclR"/>
    <property type="match status" value="1"/>
</dbReference>
<keyword evidence="2" id="KW-0238">DNA-binding</keyword>
<dbReference type="Gene3D" id="1.10.10.10">
    <property type="entry name" value="Winged helix-like DNA-binding domain superfamily/Winged helix DNA-binding domain"/>
    <property type="match status" value="1"/>
</dbReference>